<keyword evidence="4 7" id="KW-1133">Transmembrane helix</keyword>
<evidence type="ECO:0000259" key="8">
    <source>
        <dbReference type="Pfam" id="PF02687"/>
    </source>
</evidence>
<feature type="region of interest" description="Disordered" evidence="6">
    <location>
        <begin position="19"/>
        <end position="88"/>
    </location>
</feature>
<feature type="transmembrane region" description="Helical" evidence="7">
    <location>
        <begin position="367"/>
        <end position="391"/>
    </location>
</feature>
<feature type="transmembrane region" description="Helical" evidence="7">
    <location>
        <begin position="268"/>
        <end position="295"/>
    </location>
</feature>
<feature type="transmembrane region" description="Helical" evidence="7">
    <location>
        <begin position="889"/>
        <end position="908"/>
    </location>
</feature>
<feature type="transmembrane region" description="Helical" evidence="7">
    <location>
        <begin position="412"/>
        <end position="434"/>
    </location>
</feature>
<dbReference type="Pfam" id="PF02687">
    <property type="entry name" value="FtsX"/>
    <property type="match status" value="1"/>
</dbReference>
<evidence type="ECO:0000256" key="2">
    <source>
        <dbReference type="ARBA" id="ARBA00022475"/>
    </source>
</evidence>
<evidence type="ECO:0000256" key="1">
    <source>
        <dbReference type="ARBA" id="ARBA00004651"/>
    </source>
</evidence>
<sequence length="921" mass="96791">MIALPIFGVAAADITIRSSDPSEEQQLQRDYGAADGRLSFPGVGRGERPVYQHPDGWDAVPVKKDRGGDAKQRDERPEPSDLKAVMPPGAHWLSDQRAATRVRTEHGVLRVHVRELKLADPMARGIATLLRGRYPKTTGEVAATQAFLDSSGLRVGSTLRPVEGGRAYRITGAYELPGSLNNKQLSALPGAMIRTDGSKPNDGVDRLGYLVSVPGAYTWDMVKETNTHGIVVTSKAVLLDPPPESEVPFYRKSPGMRPGAYEPTSDQALVLTIAVTVVGLAILEICLLAGPAFAVGARRQRRQLGLLGAQGGDRRHIRSVVLSGGLVIGVAAAVLGLALAIGATALARPLIEERLHTRFSSFDLPPLELAGIAGLAVLTGLLAALFPAIAAARQSVLSSLTGRRGVRRSSRVLPIVGFIAIGVGVAIAIAGATLTDRVEVVGIGSGIAELGLVALTPFLVGLFGRLGRILPLSPRLALRDAVRNRGRTAPAVAAVLAAVAGSVAVATYTASVDQQRRDEYAPSAPHGVVSVQMERGTGRTADRVGDAVEQNLKTTGRADVGHLSVGGVTCGGLSGGGSKCGGATVVVPEGNDCPLHYGGDEKLSAAERQKMMKSWQCNPPQTPHIPMMAGMDVLVGGTDVLKALGVQDRQAYAALERGHAVSFTQRYIKDDRITLAVFKKEQDYYNADDGDPDTTKKADRTIPLPAHHLRGQDEIYGVNVLLPPAAVTKAGLDHQNFGAYFRTDRLPTDAETQALSSAFNELNVNPILHVEKGYKSDSNNVLLALTLFAALVTLGAAGIATGLAQADAEPDLRTLAAVGAGTRVRRTLSGLQCGLIAAMGVVLGSIAGLIPAIGLRKAEERRKLADYAETLGNGWGGEPHIPIAIPWETLAGLLLVVPLGAALLAALVTRSRIPLLRRGEG</sequence>
<comment type="subcellular location">
    <subcellularLocation>
        <location evidence="1">Cell membrane</location>
        <topology evidence="1">Multi-pass membrane protein</topology>
    </subcellularLocation>
</comment>
<accession>A0A6G4U6L8</accession>
<dbReference type="PANTHER" id="PTHR30287:SF2">
    <property type="entry name" value="BLL1001 PROTEIN"/>
    <property type="match status" value="1"/>
</dbReference>
<gene>
    <name evidence="9" type="ORF">G5C51_28470</name>
</gene>
<dbReference type="PANTHER" id="PTHR30287">
    <property type="entry name" value="MEMBRANE COMPONENT OF PREDICTED ABC SUPERFAMILY METABOLITE UPTAKE TRANSPORTER"/>
    <property type="match status" value="1"/>
</dbReference>
<feature type="transmembrane region" description="Helical" evidence="7">
    <location>
        <begin position="833"/>
        <end position="854"/>
    </location>
</feature>
<keyword evidence="5 7" id="KW-0472">Membrane</keyword>
<evidence type="ECO:0000256" key="7">
    <source>
        <dbReference type="SAM" id="Phobius"/>
    </source>
</evidence>
<keyword evidence="3 7" id="KW-0812">Transmembrane</keyword>
<dbReference type="EMBL" id="JAAKZV010000165">
    <property type="protein sequence ID" value="NGN67824.1"/>
    <property type="molecule type" value="Genomic_DNA"/>
</dbReference>
<dbReference type="AlphaFoldDB" id="A0A6G4U6L8"/>
<dbReference type="GO" id="GO:0005886">
    <property type="term" value="C:plasma membrane"/>
    <property type="evidence" value="ECO:0007669"/>
    <property type="project" value="UniProtKB-SubCell"/>
</dbReference>
<proteinExistence type="predicted"/>
<feature type="transmembrane region" description="Helical" evidence="7">
    <location>
        <begin position="440"/>
        <end position="467"/>
    </location>
</feature>
<feature type="domain" description="ABC3 transporter permease C-terminal" evidence="8">
    <location>
        <begin position="292"/>
        <end position="395"/>
    </location>
</feature>
<evidence type="ECO:0000256" key="3">
    <source>
        <dbReference type="ARBA" id="ARBA00022692"/>
    </source>
</evidence>
<keyword evidence="2" id="KW-1003">Cell membrane</keyword>
<reference evidence="9 10" key="1">
    <citation type="submission" date="2020-02" db="EMBL/GenBank/DDBJ databases">
        <title>Whole-genome analyses of novel actinobacteria.</title>
        <authorList>
            <person name="Sahin N."/>
        </authorList>
    </citation>
    <scope>NUCLEOTIDE SEQUENCE [LARGE SCALE GENOMIC DNA]</scope>
    <source>
        <strain evidence="9 10">A7024</strain>
    </source>
</reference>
<feature type="transmembrane region" description="Helical" evidence="7">
    <location>
        <begin position="320"/>
        <end position="347"/>
    </location>
</feature>
<evidence type="ECO:0000256" key="4">
    <source>
        <dbReference type="ARBA" id="ARBA00022989"/>
    </source>
</evidence>
<dbReference type="InterPro" id="IPR038766">
    <property type="entry name" value="Membrane_comp_ABC_pdt"/>
</dbReference>
<evidence type="ECO:0000313" key="10">
    <source>
        <dbReference type="Proteomes" id="UP000481583"/>
    </source>
</evidence>
<evidence type="ECO:0000313" key="9">
    <source>
        <dbReference type="EMBL" id="NGN67824.1"/>
    </source>
</evidence>
<keyword evidence="10" id="KW-1185">Reference proteome</keyword>
<evidence type="ECO:0000256" key="5">
    <source>
        <dbReference type="ARBA" id="ARBA00023136"/>
    </source>
</evidence>
<dbReference type="InterPro" id="IPR003838">
    <property type="entry name" value="ABC3_permease_C"/>
</dbReference>
<protein>
    <submittedName>
        <fullName evidence="9">FtsX-like permease family protein</fullName>
    </submittedName>
</protein>
<comment type="caution">
    <text evidence="9">The sequence shown here is derived from an EMBL/GenBank/DDBJ whole genome shotgun (WGS) entry which is preliminary data.</text>
</comment>
<feature type="transmembrane region" description="Helical" evidence="7">
    <location>
        <begin position="488"/>
        <end position="508"/>
    </location>
</feature>
<organism evidence="9 10">
    <name type="scientific">Streptomyces coryli</name>
    <dbReference type="NCBI Taxonomy" id="1128680"/>
    <lineage>
        <taxon>Bacteria</taxon>
        <taxon>Bacillati</taxon>
        <taxon>Actinomycetota</taxon>
        <taxon>Actinomycetes</taxon>
        <taxon>Kitasatosporales</taxon>
        <taxon>Streptomycetaceae</taxon>
        <taxon>Streptomyces</taxon>
    </lineage>
</organism>
<evidence type="ECO:0000256" key="6">
    <source>
        <dbReference type="SAM" id="MobiDB-lite"/>
    </source>
</evidence>
<feature type="compositionally biased region" description="Basic and acidic residues" evidence="6">
    <location>
        <begin position="61"/>
        <end position="81"/>
    </location>
</feature>
<feature type="transmembrane region" description="Helical" evidence="7">
    <location>
        <begin position="781"/>
        <end position="804"/>
    </location>
</feature>
<name>A0A6G4U6L8_9ACTN</name>
<dbReference type="Proteomes" id="UP000481583">
    <property type="component" value="Unassembled WGS sequence"/>
</dbReference>